<evidence type="ECO:0000259" key="1">
    <source>
        <dbReference type="Pfam" id="PF00646"/>
    </source>
</evidence>
<dbReference type="Pfam" id="PF00646">
    <property type="entry name" value="F-box"/>
    <property type="match status" value="1"/>
</dbReference>
<gene>
    <name evidence="2" type="ORF">K466DRAFT_661228</name>
</gene>
<name>A0A5C3PJA5_9APHY</name>
<evidence type="ECO:0000313" key="2">
    <source>
        <dbReference type="EMBL" id="TFK89884.1"/>
    </source>
</evidence>
<dbReference type="STRING" id="1314778.A0A5C3PJA5"/>
<reference evidence="2 3" key="1">
    <citation type="journal article" date="2019" name="Nat. Ecol. Evol.">
        <title>Megaphylogeny resolves global patterns of mushroom evolution.</title>
        <authorList>
            <person name="Varga T."/>
            <person name="Krizsan K."/>
            <person name="Foldi C."/>
            <person name="Dima B."/>
            <person name="Sanchez-Garcia M."/>
            <person name="Sanchez-Ramirez S."/>
            <person name="Szollosi G.J."/>
            <person name="Szarkandi J.G."/>
            <person name="Papp V."/>
            <person name="Albert L."/>
            <person name="Andreopoulos W."/>
            <person name="Angelini C."/>
            <person name="Antonin V."/>
            <person name="Barry K.W."/>
            <person name="Bougher N.L."/>
            <person name="Buchanan P."/>
            <person name="Buyck B."/>
            <person name="Bense V."/>
            <person name="Catcheside P."/>
            <person name="Chovatia M."/>
            <person name="Cooper J."/>
            <person name="Damon W."/>
            <person name="Desjardin D."/>
            <person name="Finy P."/>
            <person name="Geml J."/>
            <person name="Haridas S."/>
            <person name="Hughes K."/>
            <person name="Justo A."/>
            <person name="Karasinski D."/>
            <person name="Kautmanova I."/>
            <person name="Kiss B."/>
            <person name="Kocsube S."/>
            <person name="Kotiranta H."/>
            <person name="LaButti K.M."/>
            <person name="Lechner B.E."/>
            <person name="Liimatainen K."/>
            <person name="Lipzen A."/>
            <person name="Lukacs Z."/>
            <person name="Mihaltcheva S."/>
            <person name="Morgado L.N."/>
            <person name="Niskanen T."/>
            <person name="Noordeloos M.E."/>
            <person name="Ohm R.A."/>
            <person name="Ortiz-Santana B."/>
            <person name="Ovrebo C."/>
            <person name="Racz N."/>
            <person name="Riley R."/>
            <person name="Savchenko A."/>
            <person name="Shiryaev A."/>
            <person name="Soop K."/>
            <person name="Spirin V."/>
            <person name="Szebenyi C."/>
            <person name="Tomsovsky M."/>
            <person name="Tulloss R.E."/>
            <person name="Uehling J."/>
            <person name="Grigoriev I.V."/>
            <person name="Vagvolgyi C."/>
            <person name="Papp T."/>
            <person name="Martin F.M."/>
            <person name="Miettinen O."/>
            <person name="Hibbett D.S."/>
            <person name="Nagy L.G."/>
        </authorList>
    </citation>
    <scope>NUCLEOTIDE SEQUENCE [LARGE SCALE GENOMIC DNA]</scope>
    <source>
        <strain evidence="2 3">HHB13444</strain>
    </source>
</reference>
<dbReference type="Proteomes" id="UP000308197">
    <property type="component" value="Unassembled WGS sequence"/>
</dbReference>
<organism evidence="2 3">
    <name type="scientific">Polyporus arcularius HHB13444</name>
    <dbReference type="NCBI Taxonomy" id="1314778"/>
    <lineage>
        <taxon>Eukaryota</taxon>
        <taxon>Fungi</taxon>
        <taxon>Dikarya</taxon>
        <taxon>Basidiomycota</taxon>
        <taxon>Agaricomycotina</taxon>
        <taxon>Agaricomycetes</taxon>
        <taxon>Polyporales</taxon>
        <taxon>Polyporaceae</taxon>
        <taxon>Polyporus</taxon>
    </lineage>
</organism>
<evidence type="ECO:0000313" key="3">
    <source>
        <dbReference type="Proteomes" id="UP000308197"/>
    </source>
</evidence>
<accession>A0A5C3PJA5</accession>
<dbReference type="InParanoid" id="A0A5C3PJA5"/>
<proteinExistence type="predicted"/>
<keyword evidence="3" id="KW-1185">Reference proteome</keyword>
<feature type="domain" description="F-box" evidence="1">
    <location>
        <begin position="13"/>
        <end position="46"/>
    </location>
</feature>
<dbReference type="InterPro" id="IPR001810">
    <property type="entry name" value="F-box_dom"/>
</dbReference>
<protein>
    <recommendedName>
        <fullName evidence="1">F-box domain-containing protein</fullName>
    </recommendedName>
</protein>
<dbReference type="AlphaFoldDB" id="A0A5C3PJA5"/>
<sequence>METDLVMSAAEKIPAEVWLEIFQQVPRSSDLHSLSVASRKFRDLTTRAIHRDLAWVNPFHITQNLVVWQKNEGMENFVRSLEVGLDGLELKTREYTTLRDITSLPPMEQLRGTLMMRIRTFINLSSLTFTDMSIRSEHFALIHSLSQLRSLRFDSCVFDHNAAQDVNNKHLPITELTLRSIRPGPRIVPPVVQLPLPGQLGQFAAPVLPPSPSDPLAWVLSLAVAHNLKTLTVDTTADVFRLVFSVSSAQARGWTVPASIENVYIVREYTVTAWEPDQPANWGGGHGTFPDMHLYHFCSRAPNLKTVSTPLFASAQMTIAPELLPPALDRFAAPMETALFVAAVRDVNALGLLKCGLKGREGLAALADIARSRPRLKMLLMEVKTWDPEIVPAVTLYFKELRRLKVVFDGTGPDENYIVSLAPEYLAQLPDLHTVEMYRLPAHGGFTPVYPTHLFDPSWGSIEEEMRDILMGWNRFCPKLRKVQLVSGYVMVRAFEGAPWTLQKLRRLEQVEDLEY</sequence>
<dbReference type="EMBL" id="ML211062">
    <property type="protein sequence ID" value="TFK89884.1"/>
    <property type="molecule type" value="Genomic_DNA"/>
</dbReference>